<gene>
    <name evidence="1" type="primary">csoR_1</name>
    <name evidence="1" type="ORF">AN619_00260</name>
</gene>
<dbReference type="GO" id="GO:0003677">
    <property type="term" value="F:DNA binding"/>
    <property type="evidence" value="ECO:0007669"/>
    <property type="project" value="InterPro"/>
</dbReference>
<dbReference type="Gene3D" id="1.20.58.1000">
    <property type="entry name" value="Metal-sensitive repressor, helix protomer"/>
    <property type="match status" value="1"/>
</dbReference>
<dbReference type="AlphaFoldDB" id="A0A140LEM1"/>
<reference evidence="1 2" key="1">
    <citation type="submission" date="2015-12" db="EMBL/GenBank/DDBJ databases">
        <title>Draft genome sequence of the thermoanaerobe Thermotalea metallivorans, an isolate from the runoff channel of the Great Artesian Basin, Australia.</title>
        <authorList>
            <person name="Patel B.K."/>
        </authorList>
    </citation>
    <scope>NUCLEOTIDE SEQUENCE [LARGE SCALE GENOMIC DNA]</scope>
    <source>
        <strain evidence="1 2">B2-1</strain>
    </source>
</reference>
<sequence length="90" mass="10126">MSKEKAKNDIIGRLRTIKGHIAGIEKMIEEDKPCDDILLQIAAIKASVHKVGLVILEEHAKDCLIHAEEGEKVEKEKIEKVLNTIVKFIK</sequence>
<protein>
    <submittedName>
        <fullName evidence="1">Copper-sensing transcriptional repressor CsoR</fullName>
    </submittedName>
</protein>
<evidence type="ECO:0000313" key="2">
    <source>
        <dbReference type="Proteomes" id="UP000070456"/>
    </source>
</evidence>
<dbReference type="PATRIC" id="fig|520762.4.peg.31"/>
<organism evidence="1 2">
    <name type="scientific">Thermotalea metallivorans</name>
    <dbReference type="NCBI Taxonomy" id="520762"/>
    <lineage>
        <taxon>Bacteria</taxon>
        <taxon>Bacillati</taxon>
        <taxon>Bacillota</taxon>
        <taxon>Clostridia</taxon>
        <taxon>Peptostreptococcales</taxon>
        <taxon>Thermotaleaceae</taxon>
        <taxon>Thermotalea</taxon>
    </lineage>
</organism>
<evidence type="ECO:0000313" key="1">
    <source>
        <dbReference type="EMBL" id="KXG78996.1"/>
    </source>
</evidence>
<dbReference type="Pfam" id="PF02583">
    <property type="entry name" value="Trns_repr_metal"/>
    <property type="match status" value="1"/>
</dbReference>
<dbReference type="EMBL" id="LOEE01000002">
    <property type="protein sequence ID" value="KXG78996.1"/>
    <property type="molecule type" value="Genomic_DNA"/>
</dbReference>
<dbReference type="PANTHER" id="PTHR33677:SF3">
    <property type="entry name" value="COPPER-SENSING TRANSCRIPTIONAL REPRESSOR RICR"/>
    <property type="match status" value="1"/>
</dbReference>
<dbReference type="RefSeq" id="WP_198153198.1">
    <property type="nucleotide sequence ID" value="NZ_LOEE01000002.1"/>
</dbReference>
<comment type="caution">
    <text evidence="1">The sequence shown here is derived from an EMBL/GenBank/DDBJ whole genome shotgun (WGS) entry which is preliminary data.</text>
</comment>
<name>A0A140LEM1_9FIRM</name>
<accession>A0A140LEM1</accession>
<dbReference type="GO" id="GO:0046872">
    <property type="term" value="F:metal ion binding"/>
    <property type="evidence" value="ECO:0007669"/>
    <property type="project" value="InterPro"/>
</dbReference>
<dbReference type="InterPro" id="IPR038390">
    <property type="entry name" value="Metal_Tscrpt_repr_sf"/>
</dbReference>
<keyword evidence="2" id="KW-1185">Reference proteome</keyword>
<dbReference type="CDD" id="cd10148">
    <property type="entry name" value="CsoR-like_DUF156"/>
    <property type="match status" value="1"/>
</dbReference>
<dbReference type="STRING" id="520762.AN619_00260"/>
<dbReference type="GO" id="GO:0045892">
    <property type="term" value="P:negative regulation of DNA-templated transcription"/>
    <property type="evidence" value="ECO:0007669"/>
    <property type="project" value="UniProtKB-ARBA"/>
</dbReference>
<proteinExistence type="predicted"/>
<dbReference type="PANTHER" id="PTHR33677">
    <property type="entry name" value="TRANSCRIPTIONAL REPRESSOR FRMR-RELATED"/>
    <property type="match status" value="1"/>
</dbReference>
<dbReference type="Proteomes" id="UP000070456">
    <property type="component" value="Unassembled WGS sequence"/>
</dbReference>
<dbReference type="InterPro" id="IPR003735">
    <property type="entry name" value="Metal_Tscrpt_repr"/>
</dbReference>